<reference evidence="2" key="1">
    <citation type="journal article" date="2019" name="Sci. Rep.">
        <title>Draft genome of Tanacetum cinerariifolium, the natural source of mosquito coil.</title>
        <authorList>
            <person name="Yamashiro T."/>
            <person name="Shiraishi A."/>
            <person name="Satake H."/>
            <person name="Nakayama K."/>
        </authorList>
    </citation>
    <scope>NUCLEOTIDE SEQUENCE</scope>
</reference>
<feature type="compositionally biased region" description="Acidic residues" evidence="1">
    <location>
        <begin position="109"/>
        <end position="133"/>
    </location>
</feature>
<feature type="region of interest" description="Disordered" evidence="1">
    <location>
        <begin position="1"/>
        <end position="45"/>
    </location>
</feature>
<organism evidence="2">
    <name type="scientific">Tanacetum cinerariifolium</name>
    <name type="common">Dalmatian daisy</name>
    <name type="synonym">Chrysanthemum cinerariifolium</name>
    <dbReference type="NCBI Taxonomy" id="118510"/>
    <lineage>
        <taxon>Eukaryota</taxon>
        <taxon>Viridiplantae</taxon>
        <taxon>Streptophyta</taxon>
        <taxon>Embryophyta</taxon>
        <taxon>Tracheophyta</taxon>
        <taxon>Spermatophyta</taxon>
        <taxon>Magnoliopsida</taxon>
        <taxon>eudicotyledons</taxon>
        <taxon>Gunneridae</taxon>
        <taxon>Pentapetalae</taxon>
        <taxon>asterids</taxon>
        <taxon>campanulids</taxon>
        <taxon>Asterales</taxon>
        <taxon>Asteraceae</taxon>
        <taxon>Asteroideae</taxon>
        <taxon>Anthemideae</taxon>
        <taxon>Anthemidinae</taxon>
        <taxon>Tanacetum</taxon>
    </lineage>
</organism>
<feature type="compositionally biased region" description="Pro residues" evidence="1">
    <location>
        <begin position="1"/>
        <end position="24"/>
    </location>
</feature>
<comment type="caution">
    <text evidence="2">The sequence shown here is derived from an EMBL/GenBank/DDBJ whole genome shotgun (WGS) entry which is preliminary data.</text>
</comment>
<gene>
    <name evidence="2" type="ORF">Tci_029265</name>
</gene>
<accession>A0A6L2L8W2</accession>
<dbReference type="AlphaFoldDB" id="A0A6L2L8W2"/>
<protein>
    <submittedName>
        <fullName evidence="2">Uncharacterized protein</fullName>
    </submittedName>
</protein>
<sequence length="266" mass="28676">MQPVAPPSPDYIPGPEEPQTPPVPQNEDKREPMFIQPHGPDYVPEPMYLEYIPLEDEHMLSVKEQPLPHVDAPTAESPGYVAESDPEEDPEKYEDDETEDGPVNYPMDGGDDGDDNDANSFGDDVDDEDEDEEHLALADFAVVIPTVKLVSPPEGTDPVIPPPFTDTTTTGARITIRLQSAISLPPKAEVERLLAMPTPPPSLLTSLSPPSVGEPLARCTATSTHSSPPPVPTPLLPSSGCLTQTDLFITLALPQLDASVKEFNSS</sequence>
<feature type="region of interest" description="Disordered" evidence="1">
    <location>
        <begin position="214"/>
        <end position="237"/>
    </location>
</feature>
<proteinExistence type="predicted"/>
<feature type="compositionally biased region" description="Acidic residues" evidence="1">
    <location>
        <begin position="84"/>
        <end position="100"/>
    </location>
</feature>
<evidence type="ECO:0000256" key="1">
    <source>
        <dbReference type="SAM" id="MobiDB-lite"/>
    </source>
</evidence>
<evidence type="ECO:0000313" key="2">
    <source>
        <dbReference type="EMBL" id="GEU57287.1"/>
    </source>
</evidence>
<feature type="region of interest" description="Disordered" evidence="1">
    <location>
        <begin position="60"/>
        <end position="135"/>
    </location>
</feature>
<dbReference type="EMBL" id="BKCJ010003804">
    <property type="protein sequence ID" value="GEU57287.1"/>
    <property type="molecule type" value="Genomic_DNA"/>
</dbReference>
<name>A0A6L2L8W2_TANCI</name>